<dbReference type="PANTHER" id="PTHR15680">
    <property type="entry name" value="RIBOSOMAL PROTEIN L19"/>
    <property type="match status" value="1"/>
</dbReference>
<keyword evidence="2" id="KW-0689">Ribosomal protein</keyword>
<evidence type="ECO:0000313" key="5">
    <source>
        <dbReference type="EMBL" id="KAK4115230.1"/>
    </source>
</evidence>
<dbReference type="Proteomes" id="UP001302812">
    <property type="component" value="Unassembled WGS sequence"/>
</dbReference>
<evidence type="ECO:0000256" key="3">
    <source>
        <dbReference type="ARBA" id="ARBA00023274"/>
    </source>
</evidence>
<dbReference type="FunFam" id="2.30.30.790:FF:000007">
    <property type="entry name" value="Mitochondrial ribosomal protein, putative"/>
    <property type="match status" value="1"/>
</dbReference>
<feature type="compositionally biased region" description="Low complexity" evidence="4">
    <location>
        <begin position="232"/>
        <end position="242"/>
    </location>
</feature>
<keyword evidence="6" id="KW-1185">Reference proteome</keyword>
<comment type="similarity">
    <text evidence="1">Belongs to the bacterial ribosomal protein bL19 family.</text>
</comment>
<evidence type="ECO:0000256" key="4">
    <source>
        <dbReference type="SAM" id="MobiDB-lite"/>
    </source>
</evidence>
<organism evidence="5 6">
    <name type="scientific">Canariomyces notabilis</name>
    <dbReference type="NCBI Taxonomy" id="2074819"/>
    <lineage>
        <taxon>Eukaryota</taxon>
        <taxon>Fungi</taxon>
        <taxon>Dikarya</taxon>
        <taxon>Ascomycota</taxon>
        <taxon>Pezizomycotina</taxon>
        <taxon>Sordariomycetes</taxon>
        <taxon>Sordariomycetidae</taxon>
        <taxon>Sordariales</taxon>
        <taxon>Chaetomiaceae</taxon>
        <taxon>Canariomyces</taxon>
    </lineage>
</organism>
<evidence type="ECO:0008006" key="7">
    <source>
        <dbReference type="Google" id="ProtNLM"/>
    </source>
</evidence>
<name>A0AAN6TIX7_9PEZI</name>
<dbReference type="RefSeq" id="XP_064672800.1">
    <property type="nucleotide sequence ID" value="XM_064812950.1"/>
</dbReference>
<comment type="caution">
    <text evidence="5">The sequence shown here is derived from an EMBL/GenBank/DDBJ whole genome shotgun (WGS) entry which is preliminary data.</text>
</comment>
<dbReference type="GO" id="GO:0003735">
    <property type="term" value="F:structural constituent of ribosome"/>
    <property type="evidence" value="ECO:0007669"/>
    <property type="project" value="InterPro"/>
</dbReference>
<sequence>MSVAPLVRRPLGCLKTSLRQARQQRTTIRNMATETTASNSTSAPALEHGFFRLTDRKTKTLRSAFAVYPSTAKPAAPAGAPKTLLPPPKNPLEALHAAQIKKMDPTGVRTALFSKSNREGAKVGDILLVTHRRGGEPFAGVLLSIRRRGIDSAILLRNHLSKVGVEMWYKIYNKNVAGIEIVKRKPKRARRARLTYMRKPKHDMGSVDEIVNAWRRNRRVFTTGKPRKGGKRPAAAAAAGKK</sequence>
<dbReference type="SUPFAM" id="SSF50104">
    <property type="entry name" value="Translation proteins SH3-like domain"/>
    <property type="match status" value="1"/>
</dbReference>
<dbReference type="InterPro" id="IPR038657">
    <property type="entry name" value="Ribosomal_bL19_sf"/>
</dbReference>
<feature type="region of interest" description="Disordered" evidence="4">
    <location>
        <begin position="221"/>
        <end position="242"/>
    </location>
</feature>
<dbReference type="GO" id="GO:0005762">
    <property type="term" value="C:mitochondrial large ribosomal subunit"/>
    <property type="evidence" value="ECO:0007669"/>
    <property type="project" value="TreeGrafter"/>
</dbReference>
<dbReference type="GeneID" id="89937075"/>
<keyword evidence="3" id="KW-0687">Ribonucleoprotein</keyword>
<dbReference type="EMBL" id="MU853335">
    <property type="protein sequence ID" value="KAK4115230.1"/>
    <property type="molecule type" value="Genomic_DNA"/>
</dbReference>
<dbReference type="AlphaFoldDB" id="A0AAN6TIX7"/>
<evidence type="ECO:0000256" key="2">
    <source>
        <dbReference type="ARBA" id="ARBA00022980"/>
    </source>
</evidence>
<evidence type="ECO:0000256" key="1">
    <source>
        <dbReference type="ARBA" id="ARBA00005781"/>
    </source>
</evidence>
<feature type="compositionally biased region" description="Basic residues" evidence="4">
    <location>
        <begin position="221"/>
        <end position="231"/>
    </location>
</feature>
<proteinExistence type="inferred from homology"/>
<gene>
    <name evidence="5" type="ORF">N656DRAFT_748187</name>
</gene>
<dbReference type="InterPro" id="IPR008991">
    <property type="entry name" value="Translation_prot_SH3-like_sf"/>
</dbReference>
<dbReference type="Pfam" id="PF01245">
    <property type="entry name" value="Ribosomal_L19"/>
    <property type="match status" value="1"/>
</dbReference>
<dbReference type="GO" id="GO:0006412">
    <property type="term" value="P:translation"/>
    <property type="evidence" value="ECO:0007669"/>
    <property type="project" value="InterPro"/>
</dbReference>
<dbReference type="InterPro" id="IPR001857">
    <property type="entry name" value="Ribosomal_bL19"/>
</dbReference>
<protein>
    <recommendedName>
        <fullName evidence="7">Mitochondrial ribosomal protein</fullName>
    </recommendedName>
</protein>
<dbReference type="PANTHER" id="PTHR15680:SF9">
    <property type="entry name" value="LARGE RIBOSOMAL SUBUNIT PROTEIN BL19M"/>
    <property type="match status" value="1"/>
</dbReference>
<accession>A0AAN6TIX7</accession>
<reference evidence="5" key="1">
    <citation type="journal article" date="2023" name="Mol. Phylogenet. Evol.">
        <title>Genome-scale phylogeny and comparative genomics of the fungal order Sordariales.</title>
        <authorList>
            <person name="Hensen N."/>
            <person name="Bonometti L."/>
            <person name="Westerberg I."/>
            <person name="Brannstrom I.O."/>
            <person name="Guillou S."/>
            <person name="Cros-Aarteil S."/>
            <person name="Calhoun S."/>
            <person name="Haridas S."/>
            <person name="Kuo A."/>
            <person name="Mondo S."/>
            <person name="Pangilinan J."/>
            <person name="Riley R."/>
            <person name="LaButti K."/>
            <person name="Andreopoulos B."/>
            <person name="Lipzen A."/>
            <person name="Chen C."/>
            <person name="Yan M."/>
            <person name="Daum C."/>
            <person name="Ng V."/>
            <person name="Clum A."/>
            <person name="Steindorff A."/>
            <person name="Ohm R.A."/>
            <person name="Martin F."/>
            <person name="Silar P."/>
            <person name="Natvig D.O."/>
            <person name="Lalanne C."/>
            <person name="Gautier V."/>
            <person name="Ament-Velasquez S.L."/>
            <person name="Kruys A."/>
            <person name="Hutchinson M.I."/>
            <person name="Powell A.J."/>
            <person name="Barry K."/>
            <person name="Miller A.N."/>
            <person name="Grigoriev I.V."/>
            <person name="Debuchy R."/>
            <person name="Gladieux P."/>
            <person name="Hiltunen Thoren M."/>
            <person name="Johannesson H."/>
        </authorList>
    </citation>
    <scope>NUCLEOTIDE SEQUENCE</scope>
    <source>
        <strain evidence="5">CBS 508.74</strain>
    </source>
</reference>
<dbReference type="Gene3D" id="2.30.30.790">
    <property type="match status" value="1"/>
</dbReference>
<evidence type="ECO:0000313" key="6">
    <source>
        <dbReference type="Proteomes" id="UP001302812"/>
    </source>
</evidence>
<reference evidence="5" key="2">
    <citation type="submission" date="2023-05" db="EMBL/GenBank/DDBJ databases">
        <authorList>
            <consortium name="Lawrence Berkeley National Laboratory"/>
            <person name="Steindorff A."/>
            <person name="Hensen N."/>
            <person name="Bonometti L."/>
            <person name="Westerberg I."/>
            <person name="Brannstrom I.O."/>
            <person name="Guillou S."/>
            <person name="Cros-Aarteil S."/>
            <person name="Calhoun S."/>
            <person name="Haridas S."/>
            <person name="Kuo A."/>
            <person name="Mondo S."/>
            <person name="Pangilinan J."/>
            <person name="Riley R."/>
            <person name="Labutti K."/>
            <person name="Andreopoulos B."/>
            <person name="Lipzen A."/>
            <person name="Chen C."/>
            <person name="Yanf M."/>
            <person name="Daum C."/>
            <person name="Ng V."/>
            <person name="Clum A."/>
            <person name="Ohm R."/>
            <person name="Martin F."/>
            <person name="Silar P."/>
            <person name="Natvig D."/>
            <person name="Lalanne C."/>
            <person name="Gautier V."/>
            <person name="Ament-Velasquez S.L."/>
            <person name="Kruys A."/>
            <person name="Hutchinson M.I."/>
            <person name="Powell A.J."/>
            <person name="Barry K."/>
            <person name="Miller A.N."/>
            <person name="Grigoriev I.V."/>
            <person name="Debuchy R."/>
            <person name="Gladieux P."/>
            <person name="Thoren M.H."/>
            <person name="Johannesson H."/>
        </authorList>
    </citation>
    <scope>NUCLEOTIDE SEQUENCE</scope>
    <source>
        <strain evidence="5">CBS 508.74</strain>
    </source>
</reference>